<dbReference type="RefSeq" id="WP_015050163.1">
    <property type="nucleotide sequence ID" value="NC_018870.1"/>
</dbReference>
<organism evidence="1 2">
    <name type="scientific">Thermacetogenium phaeum (strain ATCC BAA-254 / DSM 26808 / PB)</name>
    <dbReference type="NCBI Taxonomy" id="1089553"/>
    <lineage>
        <taxon>Bacteria</taxon>
        <taxon>Bacillati</taxon>
        <taxon>Bacillota</taxon>
        <taxon>Clostridia</taxon>
        <taxon>Thermoanaerobacterales</taxon>
        <taxon>Thermoanaerobacteraceae</taxon>
        <taxon>Thermacetogenium</taxon>
    </lineage>
</organism>
<dbReference type="EMBL" id="CP003732">
    <property type="protein sequence ID" value="AFV11282.1"/>
    <property type="molecule type" value="Genomic_DNA"/>
</dbReference>
<gene>
    <name evidence="1" type="ordered locus">Tph_c10600</name>
</gene>
<evidence type="ECO:0000313" key="1">
    <source>
        <dbReference type="EMBL" id="AFV11282.1"/>
    </source>
</evidence>
<dbReference type="Proteomes" id="UP000000467">
    <property type="component" value="Chromosome"/>
</dbReference>
<proteinExistence type="predicted"/>
<keyword evidence="2" id="KW-1185">Reference proteome</keyword>
<dbReference type="OrthoDB" id="1798496at2"/>
<reference evidence="1 2" key="1">
    <citation type="journal article" date="2012" name="BMC Genomics">
        <title>Genome-guided analysis of physiological and morphological traits of the fermentative acetate oxidizer Thermacetogenium phaeum.</title>
        <authorList>
            <person name="Oehler D."/>
            <person name="Poehlein A."/>
            <person name="Leimbach A."/>
            <person name="Muller N."/>
            <person name="Daniel R."/>
            <person name="Gottschalk G."/>
            <person name="Schink B."/>
        </authorList>
    </citation>
    <scope>NUCLEOTIDE SEQUENCE [LARGE SCALE GENOMIC DNA]</scope>
    <source>
        <strain evidence="2">ATCC BAA-254 / DSM 26808 / PB</strain>
    </source>
</reference>
<dbReference type="KEGG" id="tpz:Tph_c10600"/>
<protein>
    <submittedName>
        <fullName evidence="1">Uncharacterized protein</fullName>
    </submittedName>
</protein>
<dbReference type="HOGENOM" id="CLU_2048630_0_0_9"/>
<accession>K4LGW9</accession>
<dbReference type="eggNOG" id="ENOG502ZSI4">
    <property type="taxonomic scope" value="Bacteria"/>
</dbReference>
<sequence>MEAVIDYENIESEELADLAEVLKALERTKRPPKAFAFDFEPGKEGASGSGYVTDSFFVATRHKIFWIVRLQDGGFAFMKVTPEWIKFYGNILLLSPEIFVEFNRFRRIVLWIAEQDKEID</sequence>
<dbReference type="AlphaFoldDB" id="K4LGW9"/>
<evidence type="ECO:0000313" key="2">
    <source>
        <dbReference type="Proteomes" id="UP000000467"/>
    </source>
</evidence>
<name>K4LGW9_THEPS</name>